<comment type="caution">
    <text evidence="15">The sequence shown here is derived from an EMBL/GenBank/DDBJ whole genome shotgun (WGS) entry which is preliminary data.</text>
</comment>
<gene>
    <name evidence="15" type="ORF">N801_05015</name>
</gene>
<evidence type="ECO:0000256" key="3">
    <source>
        <dbReference type="ARBA" id="ARBA00012438"/>
    </source>
</evidence>
<keyword evidence="10" id="KW-0067">ATP-binding</keyword>
<evidence type="ECO:0000256" key="12">
    <source>
        <dbReference type="ARBA" id="ARBA00023012"/>
    </source>
</evidence>
<dbReference type="SUPFAM" id="SSF55874">
    <property type="entry name" value="ATPase domain of HSP90 chaperone/DNA topoisomerase II/histidine kinase"/>
    <property type="match status" value="1"/>
</dbReference>
<dbReference type="PRINTS" id="PR00344">
    <property type="entry name" value="BCTRLSENSOR"/>
</dbReference>
<dbReference type="Gene3D" id="1.10.287.130">
    <property type="match status" value="1"/>
</dbReference>
<dbReference type="SUPFAM" id="SSF158472">
    <property type="entry name" value="HAMP domain-like"/>
    <property type="match status" value="1"/>
</dbReference>
<evidence type="ECO:0000313" key="15">
    <source>
        <dbReference type="EMBL" id="KGN42956.1"/>
    </source>
</evidence>
<dbReference type="Pfam" id="PF00672">
    <property type="entry name" value="HAMP"/>
    <property type="match status" value="1"/>
</dbReference>
<evidence type="ECO:0000256" key="4">
    <source>
        <dbReference type="ARBA" id="ARBA00022475"/>
    </source>
</evidence>
<dbReference type="PANTHER" id="PTHR44936:SF10">
    <property type="entry name" value="SENSOR PROTEIN RSTB"/>
    <property type="match status" value="1"/>
</dbReference>
<sequence>MELALAATAVLVPLVLSVTVWTVVTGYVVGQRERAALAQAESNVTVVGSALERPEPSVPDVLEGLPRATDTAILLRHRGEWYGTSLATDPEALPSAFLDVVTSGTAASQRVELGDGPVLLVGLPVGGMTYIQVFPLVELDETHRTLSAALLGLSTAAAAAGVLLGRVAGRRALAPLTPVIEATRSIAAGNLTTRLDAAGDPDLDEVARAFNSTAERLQQRVAEDERFAGDVSHEMRTTLMAMLNAFELVESGPALPRRSQEPFALLGRELRRFSVMVEELLEISRAGDGDGELVLEQVVIGELVAAAADRTAGRPVTHVSPRVERRRMRVDKRRIVRAVTNLVHNAEIHGSGVVQVAVEPYAQGVRIFVDDAGPGVPPDRRERIFQRFATDTPGGVGLGLSIVARHVSQHGGAVWVGDRPGGGARFVVELPGEGS</sequence>
<dbReference type="CDD" id="cd00082">
    <property type="entry name" value="HisKA"/>
    <property type="match status" value="1"/>
</dbReference>
<dbReference type="PANTHER" id="PTHR44936">
    <property type="entry name" value="SENSOR PROTEIN CREC"/>
    <property type="match status" value="1"/>
</dbReference>
<keyword evidence="5" id="KW-0597">Phosphoprotein</keyword>
<dbReference type="Pfam" id="PF00512">
    <property type="entry name" value="HisKA"/>
    <property type="match status" value="1"/>
</dbReference>
<evidence type="ECO:0000256" key="8">
    <source>
        <dbReference type="ARBA" id="ARBA00022741"/>
    </source>
</evidence>
<dbReference type="EC" id="2.7.13.3" evidence="3"/>
<dbReference type="SUPFAM" id="SSF47384">
    <property type="entry name" value="Homodimeric domain of signal transducing histidine kinase"/>
    <property type="match status" value="1"/>
</dbReference>
<keyword evidence="11" id="KW-1133">Transmembrane helix</keyword>
<keyword evidence="7" id="KW-0812">Transmembrane</keyword>
<dbReference type="InterPro" id="IPR003661">
    <property type="entry name" value="HisK_dim/P_dom"/>
</dbReference>
<name>A0A0A0K548_9MICO</name>
<keyword evidence="4" id="KW-1003">Cell membrane</keyword>
<dbReference type="CDD" id="cd00075">
    <property type="entry name" value="HATPase"/>
    <property type="match status" value="1"/>
</dbReference>
<evidence type="ECO:0000256" key="5">
    <source>
        <dbReference type="ARBA" id="ARBA00022553"/>
    </source>
</evidence>
<keyword evidence="12" id="KW-0902">Two-component regulatory system</keyword>
<dbReference type="GO" id="GO:0005524">
    <property type="term" value="F:ATP binding"/>
    <property type="evidence" value="ECO:0007669"/>
    <property type="project" value="UniProtKB-KW"/>
</dbReference>
<feature type="domain" description="HAMP" evidence="14">
    <location>
        <begin position="170"/>
        <end position="222"/>
    </location>
</feature>
<dbReference type="SMART" id="SM00387">
    <property type="entry name" value="HATPase_c"/>
    <property type="match status" value="1"/>
</dbReference>
<keyword evidence="11" id="KW-0472">Membrane</keyword>
<proteinExistence type="predicted"/>
<dbReference type="InterPro" id="IPR003660">
    <property type="entry name" value="HAMP_dom"/>
</dbReference>
<dbReference type="Gene3D" id="3.30.565.10">
    <property type="entry name" value="Histidine kinase-like ATPase, C-terminal domain"/>
    <property type="match status" value="1"/>
</dbReference>
<keyword evidence="8" id="KW-0547">Nucleotide-binding</keyword>
<accession>A0A0A0K548</accession>
<evidence type="ECO:0000259" key="13">
    <source>
        <dbReference type="PROSITE" id="PS50109"/>
    </source>
</evidence>
<dbReference type="AlphaFoldDB" id="A0A0A0K548"/>
<keyword evidence="6" id="KW-0808">Transferase</keyword>
<dbReference type="EMBL" id="AVPL01000001">
    <property type="protein sequence ID" value="KGN42956.1"/>
    <property type="molecule type" value="Genomic_DNA"/>
</dbReference>
<dbReference type="CDD" id="cd06225">
    <property type="entry name" value="HAMP"/>
    <property type="match status" value="1"/>
</dbReference>
<reference evidence="15 16" key="1">
    <citation type="submission" date="2013-08" db="EMBL/GenBank/DDBJ databases">
        <title>The genome sequence of Knoellia aerolata.</title>
        <authorList>
            <person name="Zhu W."/>
            <person name="Wang G."/>
        </authorList>
    </citation>
    <scope>NUCLEOTIDE SEQUENCE [LARGE SCALE GENOMIC DNA]</scope>
    <source>
        <strain evidence="15 16">DSM 18566</strain>
    </source>
</reference>
<protein>
    <recommendedName>
        <fullName evidence="3">histidine kinase</fullName>
        <ecNumber evidence="3">2.7.13.3</ecNumber>
    </recommendedName>
</protein>
<dbReference type="Gene3D" id="6.10.340.10">
    <property type="match status" value="1"/>
</dbReference>
<feature type="domain" description="Histidine kinase" evidence="13">
    <location>
        <begin position="230"/>
        <end position="434"/>
    </location>
</feature>
<dbReference type="STRING" id="1385519.N801_05015"/>
<dbReference type="InterPro" id="IPR003594">
    <property type="entry name" value="HATPase_dom"/>
</dbReference>
<evidence type="ECO:0000256" key="2">
    <source>
        <dbReference type="ARBA" id="ARBA00004651"/>
    </source>
</evidence>
<dbReference type="InterPro" id="IPR005467">
    <property type="entry name" value="His_kinase_dom"/>
</dbReference>
<dbReference type="InterPro" id="IPR036097">
    <property type="entry name" value="HisK_dim/P_sf"/>
</dbReference>
<dbReference type="InterPro" id="IPR050980">
    <property type="entry name" value="2C_sensor_his_kinase"/>
</dbReference>
<evidence type="ECO:0000313" key="16">
    <source>
        <dbReference type="Proteomes" id="UP000030013"/>
    </source>
</evidence>
<keyword evidence="16" id="KW-1185">Reference proteome</keyword>
<comment type="catalytic activity">
    <reaction evidence="1">
        <text>ATP + protein L-histidine = ADP + protein N-phospho-L-histidine.</text>
        <dbReference type="EC" id="2.7.13.3"/>
    </reaction>
</comment>
<dbReference type="PROSITE" id="PS50885">
    <property type="entry name" value="HAMP"/>
    <property type="match status" value="1"/>
</dbReference>
<dbReference type="Pfam" id="PF02518">
    <property type="entry name" value="HATPase_c"/>
    <property type="match status" value="1"/>
</dbReference>
<dbReference type="InterPro" id="IPR004358">
    <property type="entry name" value="Sig_transdc_His_kin-like_C"/>
</dbReference>
<dbReference type="SMART" id="SM00304">
    <property type="entry name" value="HAMP"/>
    <property type="match status" value="1"/>
</dbReference>
<evidence type="ECO:0000256" key="10">
    <source>
        <dbReference type="ARBA" id="ARBA00022840"/>
    </source>
</evidence>
<dbReference type="Proteomes" id="UP000030013">
    <property type="component" value="Unassembled WGS sequence"/>
</dbReference>
<evidence type="ECO:0000256" key="11">
    <source>
        <dbReference type="ARBA" id="ARBA00022989"/>
    </source>
</evidence>
<evidence type="ECO:0000256" key="7">
    <source>
        <dbReference type="ARBA" id="ARBA00022692"/>
    </source>
</evidence>
<evidence type="ECO:0000256" key="9">
    <source>
        <dbReference type="ARBA" id="ARBA00022777"/>
    </source>
</evidence>
<dbReference type="eggNOG" id="COG2205">
    <property type="taxonomic scope" value="Bacteria"/>
</dbReference>
<evidence type="ECO:0000256" key="6">
    <source>
        <dbReference type="ARBA" id="ARBA00022679"/>
    </source>
</evidence>
<evidence type="ECO:0000259" key="14">
    <source>
        <dbReference type="PROSITE" id="PS50885"/>
    </source>
</evidence>
<dbReference type="SMART" id="SM00388">
    <property type="entry name" value="HisKA"/>
    <property type="match status" value="1"/>
</dbReference>
<dbReference type="PROSITE" id="PS50109">
    <property type="entry name" value="HIS_KIN"/>
    <property type="match status" value="1"/>
</dbReference>
<dbReference type="GO" id="GO:0005886">
    <property type="term" value="C:plasma membrane"/>
    <property type="evidence" value="ECO:0007669"/>
    <property type="project" value="UniProtKB-SubCell"/>
</dbReference>
<comment type="subcellular location">
    <subcellularLocation>
        <location evidence="2">Cell membrane</location>
        <topology evidence="2">Multi-pass membrane protein</topology>
    </subcellularLocation>
</comment>
<organism evidence="15 16">
    <name type="scientific">Knoellia aerolata DSM 18566</name>
    <dbReference type="NCBI Taxonomy" id="1385519"/>
    <lineage>
        <taxon>Bacteria</taxon>
        <taxon>Bacillati</taxon>
        <taxon>Actinomycetota</taxon>
        <taxon>Actinomycetes</taxon>
        <taxon>Micrococcales</taxon>
        <taxon>Intrasporangiaceae</taxon>
        <taxon>Knoellia</taxon>
    </lineage>
</organism>
<dbReference type="GO" id="GO:0000155">
    <property type="term" value="F:phosphorelay sensor kinase activity"/>
    <property type="evidence" value="ECO:0007669"/>
    <property type="project" value="InterPro"/>
</dbReference>
<evidence type="ECO:0000256" key="1">
    <source>
        <dbReference type="ARBA" id="ARBA00000085"/>
    </source>
</evidence>
<keyword evidence="9 15" id="KW-0418">Kinase</keyword>
<dbReference type="InterPro" id="IPR036890">
    <property type="entry name" value="HATPase_C_sf"/>
</dbReference>